<accession>A0A0F9S9P2</accession>
<comment type="caution">
    <text evidence="1">The sequence shown here is derived from an EMBL/GenBank/DDBJ whole genome shotgun (WGS) entry which is preliminary data.</text>
</comment>
<dbReference type="AlphaFoldDB" id="A0A0F9S9P2"/>
<dbReference type="EMBL" id="LAZR01000580">
    <property type="protein sequence ID" value="KKN63744.1"/>
    <property type="molecule type" value="Genomic_DNA"/>
</dbReference>
<sequence>MMERLKMNLVGWIQEKERVSLLKVFVLITLHGQGEGVAIPHDYNQTRPDRL</sequence>
<gene>
    <name evidence="1" type="ORF">LCGC14_0498480</name>
</gene>
<proteinExistence type="predicted"/>
<evidence type="ECO:0000313" key="1">
    <source>
        <dbReference type="EMBL" id="KKN63744.1"/>
    </source>
</evidence>
<name>A0A0F9S9P2_9ZZZZ</name>
<reference evidence="1" key="1">
    <citation type="journal article" date="2015" name="Nature">
        <title>Complex archaea that bridge the gap between prokaryotes and eukaryotes.</title>
        <authorList>
            <person name="Spang A."/>
            <person name="Saw J.H."/>
            <person name="Jorgensen S.L."/>
            <person name="Zaremba-Niedzwiedzka K."/>
            <person name="Martijn J."/>
            <person name="Lind A.E."/>
            <person name="van Eijk R."/>
            <person name="Schleper C."/>
            <person name="Guy L."/>
            <person name="Ettema T.J."/>
        </authorList>
    </citation>
    <scope>NUCLEOTIDE SEQUENCE</scope>
</reference>
<organism evidence="1">
    <name type="scientific">marine sediment metagenome</name>
    <dbReference type="NCBI Taxonomy" id="412755"/>
    <lineage>
        <taxon>unclassified sequences</taxon>
        <taxon>metagenomes</taxon>
        <taxon>ecological metagenomes</taxon>
    </lineage>
</organism>
<protein>
    <submittedName>
        <fullName evidence="1">Uncharacterized protein</fullName>
    </submittedName>
</protein>